<evidence type="ECO:0000256" key="1">
    <source>
        <dbReference type="ARBA" id="ARBA00001946"/>
    </source>
</evidence>
<comment type="cofactor">
    <cofactor evidence="1">
        <name>Mg(2+)</name>
        <dbReference type="ChEBI" id="CHEBI:18420"/>
    </cofactor>
</comment>
<comment type="similarity">
    <text evidence="3">Belongs to the UbiA prenyltransferase family.</text>
</comment>
<dbReference type="GO" id="GO:0006744">
    <property type="term" value="P:ubiquinone biosynthetic process"/>
    <property type="evidence" value="ECO:0007669"/>
    <property type="project" value="UniProtKB-KW"/>
</dbReference>
<protein>
    <recommendedName>
        <fullName evidence="11">4-hydroxybenzoate polyprenyltransferase</fullName>
        <ecNumber evidence="11">2.5.1.39</ecNumber>
    </recommendedName>
</protein>
<dbReference type="Pfam" id="PF01040">
    <property type="entry name" value="UbiA"/>
    <property type="match status" value="1"/>
</dbReference>
<dbReference type="FunFam" id="1.20.120.1780:FF:000001">
    <property type="entry name" value="4-hydroxybenzoate octaprenyltransferase"/>
    <property type="match status" value="1"/>
</dbReference>
<dbReference type="PANTHER" id="PTHR11048:SF28">
    <property type="entry name" value="4-HYDROXYBENZOATE POLYPRENYLTRANSFERASE, MITOCHONDRIAL"/>
    <property type="match status" value="1"/>
</dbReference>
<reference evidence="13" key="1">
    <citation type="submission" date="2020-10" db="EMBL/GenBank/DDBJ databases">
        <title>An improved Amphimedon queenslandica hologenome assembly reveals how three proteobacterial symbionts can extend the metabolic phenotypic of their marine sponge host.</title>
        <authorList>
            <person name="Degnan B."/>
            <person name="Degnan S."/>
            <person name="Xiang X."/>
        </authorList>
    </citation>
    <scope>NUCLEOTIDE SEQUENCE</scope>
    <source>
        <strain evidence="13">AqS2</strain>
    </source>
</reference>
<dbReference type="AlphaFoldDB" id="A0A930UIS1"/>
<feature type="transmembrane region" description="Helical" evidence="12">
    <location>
        <begin position="199"/>
        <end position="219"/>
    </location>
</feature>
<accession>A0A930UIS1</accession>
<dbReference type="Gene3D" id="1.20.120.1780">
    <property type="entry name" value="UbiA prenyltransferase"/>
    <property type="match status" value="1"/>
</dbReference>
<evidence type="ECO:0000256" key="4">
    <source>
        <dbReference type="ARBA" id="ARBA00022475"/>
    </source>
</evidence>
<evidence type="ECO:0000256" key="8">
    <source>
        <dbReference type="ARBA" id="ARBA00022692"/>
    </source>
</evidence>
<dbReference type="HAMAP" id="MF_01635">
    <property type="entry name" value="UbiA"/>
    <property type="match status" value="1"/>
</dbReference>
<keyword evidence="8 12" id="KW-0812">Transmembrane</keyword>
<feature type="transmembrane region" description="Helical" evidence="12">
    <location>
        <begin position="106"/>
        <end position="123"/>
    </location>
</feature>
<keyword evidence="9 12" id="KW-1133">Transmembrane helix</keyword>
<evidence type="ECO:0000256" key="3">
    <source>
        <dbReference type="ARBA" id="ARBA00005985"/>
    </source>
</evidence>
<gene>
    <name evidence="13" type="primary">ubiA</name>
    <name evidence="13" type="ORF">ISN26_06345</name>
</gene>
<dbReference type="Proteomes" id="UP000604381">
    <property type="component" value="Unassembled WGS sequence"/>
</dbReference>
<dbReference type="PROSITE" id="PS00943">
    <property type="entry name" value="UBIA"/>
    <property type="match status" value="1"/>
</dbReference>
<keyword evidence="14" id="KW-1185">Reference proteome</keyword>
<feature type="transmembrane region" description="Helical" evidence="12">
    <location>
        <begin position="159"/>
        <end position="178"/>
    </location>
</feature>
<comment type="subcellular location">
    <subcellularLocation>
        <location evidence="2">Membrane</location>
        <topology evidence="2">Multi-pass membrane protein</topology>
    </subcellularLocation>
</comment>
<evidence type="ECO:0000256" key="12">
    <source>
        <dbReference type="SAM" id="Phobius"/>
    </source>
</evidence>
<comment type="caution">
    <text evidence="13">The sequence shown here is derived from an EMBL/GenBank/DDBJ whole genome shotgun (WGS) entry which is preliminary data.</text>
</comment>
<evidence type="ECO:0000313" key="13">
    <source>
        <dbReference type="EMBL" id="MBF2735677.1"/>
    </source>
</evidence>
<dbReference type="EMBL" id="JADHEI010000049">
    <property type="protein sequence ID" value="MBF2735677.1"/>
    <property type="molecule type" value="Genomic_DNA"/>
</dbReference>
<dbReference type="EC" id="2.5.1.39" evidence="11"/>
<organism evidence="13 14">
    <name type="scientific">Candidatus Amphirhobacter heronislandensis</name>
    <dbReference type="NCBI Taxonomy" id="1732024"/>
    <lineage>
        <taxon>Bacteria</taxon>
        <taxon>Pseudomonadati</taxon>
        <taxon>Pseudomonadota</taxon>
        <taxon>Gammaproteobacteria</taxon>
        <taxon>Candidatus Tethybacterales</taxon>
        <taxon>Candidatus Tethybacteraceae</taxon>
        <taxon>Candidatus Amphirhobacter</taxon>
    </lineage>
</organism>
<keyword evidence="5" id="KW-0997">Cell inner membrane</keyword>
<dbReference type="GO" id="GO:0005886">
    <property type="term" value="C:plasma membrane"/>
    <property type="evidence" value="ECO:0007669"/>
    <property type="project" value="TreeGrafter"/>
</dbReference>
<dbReference type="Gene3D" id="1.10.357.140">
    <property type="entry name" value="UbiA prenyltransferase"/>
    <property type="match status" value="1"/>
</dbReference>
<evidence type="ECO:0000256" key="2">
    <source>
        <dbReference type="ARBA" id="ARBA00004141"/>
    </source>
</evidence>
<evidence type="ECO:0000256" key="5">
    <source>
        <dbReference type="ARBA" id="ARBA00022519"/>
    </source>
</evidence>
<proteinExistence type="inferred from homology"/>
<evidence type="ECO:0000313" key="14">
    <source>
        <dbReference type="Proteomes" id="UP000604381"/>
    </source>
</evidence>
<feature type="transmembrane region" description="Helical" evidence="12">
    <location>
        <begin position="225"/>
        <end position="243"/>
    </location>
</feature>
<keyword evidence="10 12" id="KW-0472">Membrane</keyword>
<feature type="non-terminal residue" evidence="13">
    <location>
        <position position="1"/>
    </location>
</feature>
<keyword evidence="4" id="KW-1003">Cell membrane</keyword>
<keyword evidence="6 13" id="KW-0808">Transferase</keyword>
<sequence length="279" mass="30433">YWQLARFDRPIGWLLLLWPTMWGLWAAAGGTPPAALVALFAVGALSARAMSCCVNDIADRDIDRQVGRTKERPLARGAVTVYEAALLATVFALGCFGVWLLLGWPARLLCLFGLFVALSYPLAKRWMQLPQLHLAAANSMGVLVAYAELRSDVPPAGWLLYGACFAWSFAFDTIYAMVDREDDRKAGVNSAAVWLGDQELKGISLAYILMLTLLVMYGAAAGAAATFYIVAVGGGAVVARWLLRMIRGREPERCFYSFRMNHWLGLVVLAGVAAGHAAW</sequence>
<dbReference type="InterPro" id="IPR039653">
    <property type="entry name" value="Prenyltransferase"/>
</dbReference>
<feature type="transmembrane region" description="Helical" evidence="12">
    <location>
        <begin position="263"/>
        <end position="278"/>
    </location>
</feature>
<evidence type="ECO:0000256" key="9">
    <source>
        <dbReference type="ARBA" id="ARBA00022989"/>
    </source>
</evidence>
<dbReference type="PANTHER" id="PTHR11048">
    <property type="entry name" value="PRENYLTRANSFERASES"/>
    <property type="match status" value="1"/>
</dbReference>
<dbReference type="InterPro" id="IPR000537">
    <property type="entry name" value="UbiA_prenyltransferase"/>
</dbReference>
<dbReference type="InterPro" id="IPR006370">
    <property type="entry name" value="HB_polyprenyltransferase-like"/>
</dbReference>
<evidence type="ECO:0000256" key="11">
    <source>
        <dbReference type="ARBA" id="ARBA00034524"/>
    </source>
</evidence>
<evidence type="ECO:0000256" key="10">
    <source>
        <dbReference type="ARBA" id="ARBA00023136"/>
    </source>
</evidence>
<feature type="transmembrane region" description="Helical" evidence="12">
    <location>
        <begin position="79"/>
        <end position="100"/>
    </location>
</feature>
<dbReference type="GO" id="GO:0008412">
    <property type="term" value="F:4-hydroxybenzoate polyprenyltransferase activity"/>
    <property type="evidence" value="ECO:0007669"/>
    <property type="project" value="UniProtKB-EC"/>
</dbReference>
<evidence type="ECO:0000256" key="7">
    <source>
        <dbReference type="ARBA" id="ARBA00022688"/>
    </source>
</evidence>
<feature type="transmembrane region" description="Helical" evidence="12">
    <location>
        <begin position="130"/>
        <end position="147"/>
    </location>
</feature>
<evidence type="ECO:0000256" key="6">
    <source>
        <dbReference type="ARBA" id="ARBA00022679"/>
    </source>
</evidence>
<dbReference type="InterPro" id="IPR030470">
    <property type="entry name" value="UbiA_prenylTrfase_CS"/>
</dbReference>
<dbReference type="InterPro" id="IPR044878">
    <property type="entry name" value="UbiA_sf"/>
</dbReference>
<name>A0A930UIS1_9GAMM</name>
<dbReference type="CDD" id="cd13959">
    <property type="entry name" value="PT_UbiA_COQ2"/>
    <property type="match status" value="1"/>
</dbReference>
<keyword evidence="7" id="KW-0831">Ubiquinone biosynthesis</keyword>